<evidence type="ECO:0000256" key="1">
    <source>
        <dbReference type="SAM" id="MobiDB-lite"/>
    </source>
</evidence>
<keyword evidence="2" id="KW-1133">Transmembrane helix</keyword>
<keyword evidence="2" id="KW-0472">Membrane</keyword>
<feature type="region of interest" description="Disordered" evidence="1">
    <location>
        <begin position="1"/>
        <end position="35"/>
    </location>
</feature>
<organism evidence="3 4">
    <name type="scientific">Zophobas morio</name>
    <dbReference type="NCBI Taxonomy" id="2755281"/>
    <lineage>
        <taxon>Eukaryota</taxon>
        <taxon>Metazoa</taxon>
        <taxon>Ecdysozoa</taxon>
        <taxon>Arthropoda</taxon>
        <taxon>Hexapoda</taxon>
        <taxon>Insecta</taxon>
        <taxon>Pterygota</taxon>
        <taxon>Neoptera</taxon>
        <taxon>Endopterygota</taxon>
        <taxon>Coleoptera</taxon>
        <taxon>Polyphaga</taxon>
        <taxon>Cucujiformia</taxon>
        <taxon>Tenebrionidae</taxon>
        <taxon>Zophobas</taxon>
    </lineage>
</organism>
<reference evidence="3" key="1">
    <citation type="journal article" date="2023" name="G3 (Bethesda)">
        <title>Whole genome assemblies of Zophobas morio and Tenebrio molitor.</title>
        <authorList>
            <person name="Kaur S."/>
            <person name="Stinson S.A."/>
            <person name="diCenzo G.C."/>
        </authorList>
    </citation>
    <scope>NUCLEOTIDE SEQUENCE</scope>
    <source>
        <strain evidence="3">QUZm001</strain>
    </source>
</reference>
<proteinExistence type="predicted"/>
<evidence type="ECO:0000313" key="4">
    <source>
        <dbReference type="Proteomes" id="UP001168821"/>
    </source>
</evidence>
<evidence type="ECO:0000256" key="2">
    <source>
        <dbReference type="SAM" id="Phobius"/>
    </source>
</evidence>
<feature type="transmembrane region" description="Helical" evidence="2">
    <location>
        <begin position="48"/>
        <end position="68"/>
    </location>
</feature>
<sequence length="135" mass="15115">MAASVGSGGARAPLPSRGGSSRMALKPETKRPPKQEIKWRNFSNINRVFIPCYTVKIIVPLILSTIIIRFNKQKKKKQDVRHGRSLLDDDFLRDELLVLGMSTLTERSGDGGTVFRSEAASQKRFVNRQKTQDGT</sequence>
<protein>
    <submittedName>
        <fullName evidence="3">Uncharacterized protein</fullName>
    </submittedName>
</protein>
<dbReference type="EMBL" id="JALNTZ010000004">
    <property type="protein sequence ID" value="KAJ3654693.1"/>
    <property type="molecule type" value="Genomic_DNA"/>
</dbReference>
<feature type="compositionally biased region" description="Basic and acidic residues" evidence="1">
    <location>
        <begin position="25"/>
        <end position="35"/>
    </location>
</feature>
<comment type="caution">
    <text evidence="3">The sequence shown here is derived from an EMBL/GenBank/DDBJ whole genome shotgun (WGS) entry which is preliminary data.</text>
</comment>
<gene>
    <name evidence="3" type="ORF">Zmor_013866</name>
</gene>
<keyword evidence="4" id="KW-1185">Reference proteome</keyword>
<dbReference type="AlphaFoldDB" id="A0AA38IG73"/>
<name>A0AA38IG73_9CUCU</name>
<accession>A0AA38IG73</accession>
<evidence type="ECO:0000313" key="3">
    <source>
        <dbReference type="EMBL" id="KAJ3654693.1"/>
    </source>
</evidence>
<keyword evidence="2" id="KW-0812">Transmembrane</keyword>
<dbReference type="Proteomes" id="UP001168821">
    <property type="component" value="Unassembled WGS sequence"/>
</dbReference>